<dbReference type="InterPro" id="IPR001214">
    <property type="entry name" value="SET_dom"/>
</dbReference>
<accession>A0AAW0Q488</accession>
<organism evidence="3 4">
    <name type="scientific">Apiospora kogelbergensis</name>
    <dbReference type="NCBI Taxonomy" id="1337665"/>
    <lineage>
        <taxon>Eukaryota</taxon>
        <taxon>Fungi</taxon>
        <taxon>Dikarya</taxon>
        <taxon>Ascomycota</taxon>
        <taxon>Pezizomycotina</taxon>
        <taxon>Sordariomycetes</taxon>
        <taxon>Xylariomycetidae</taxon>
        <taxon>Amphisphaeriales</taxon>
        <taxon>Apiosporaceae</taxon>
        <taxon>Apiospora</taxon>
    </lineage>
</organism>
<dbReference type="InterPro" id="IPR050869">
    <property type="entry name" value="H3K4_H4K5_MeTrfase"/>
</dbReference>
<evidence type="ECO:0000259" key="2">
    <source>
        <dbReference type="PROSITE" id="PS50280"/>
    </source>
</evidence>
<evidence type="ECO:0000313" key="4">
    <source>
        <dbReference type="Proteomes" id="UP001392437"/>
    </source>
</evidence>
<gene>
    <name evidence="3" type="ORF">PG999_014706</name>
</gene>
<dbReference type="PANTHER" id="PTHR12197">
    <property type="entry name" value="HISTONE-LYSINE N-METHYLTRANSFERASE SMYD"/>
    <property type="match status" value="1"/>
</dbReference>
<evidence type="ECO:0000313" key="3">
    <source>
        <dbReference type="EMBL" id="KAK8092507.1"/>
    </source>
</evidence>
<evidence type="ECO:0000256" key="1">
    <source>
        <dbReference type="SAM" id="MobiDB-lite"/>
    </source>
</evidence>
<protein>
    <submittedName>
        <fullName evidence="3">SET domain-containing protein</fullName>
    </submittedName>
</protein>
<sequence length="262" mass="27427">MDTPSIQPGVDGASHEAKTPTASGAATNFLAKKLSAGLSRSNSASSTASQRARRQQPPRPGHVIRDGQIGSFNPVEERDVPGAGRGLFATAAVARHTLLFAEEPLLFAPKGGARIGNHKVKHLTGAALDAAVADAVLALAVYGTNNVATLADDDGGDPDGEVTGGAVYPVFSRINHACDANAAFFYLGVRSQRLGVRALRDLAAGEQIFVSYIGETAAQDMTLEERRESLNSWGFECHCGACVRDMAKKAKEVEKAAEQAGK</sequence>
<dbReference type="Gene3D" id="2.170.270.10">
    <property type="entry name" value="SET domain"/>
    <property type="match status" value="1"/>
</dbReference>
<feature type="region of interest" description="Disordered" evidence="1">
    <location>
        <begin position="1"/>
        <end position="25"/>
    </location>
</feature>
<dbReference type="EMBL" id="JAQQWP010000013">
    <property type="protein sequence ID" value="KAK8092507.1"/>
    <property type="molecule type" value="Genomic_DNA"/>
</dbReference>
<feature type="compositionally biased region" description="Low complexity" evidence="1">
    <location>
        <begin position="39"/>
        <end position="50"/>
    </location>
</feature>
<dbReference type="Proteomes" id="UP001392437">
    <property type="component" value="Unassembled WGS sequence"/>
</dbReference>
<reference evidence="3 4" key="1">
    <citation type="submission" date="2023-01" db="EMBL/GenBank/DDBJ databases">
        <title>Analysis of 21 Apiospora genomes using comparative genomics revels a genus with tremendous synthesis potential of carbohydrate active enzymes and secondary metabolites.</title>
        <authorList>
            <person name="Sorensen T."/>
        </authorList>
    </citation>
    <scope>NUCLEOTIDE SEQUENCE [LARGE SCALE GENOMIC DNA]</scope>
    <source>
        <strain evidence="3 4">CBS 117206</strain>
    </source>
</reference>
<proteinExistence type="predicted"/>
<dbReference type="SUPFAM" id="SSF82199">
    <property type="entry name" value="SET domain"/>
    <property type="match status" value="1"/>
</dbReference>
<keyword evidence="4" id="KW-1185">Reference proteome</keyword>
<dbReference type="AlphaFoldDB" id="A0AAW0Q488"/>
<dbReference type="CDD" id="cd20071">
    <property type="entry name" value="SET_SMYD"/>
    <property type="match status" value="1"/>
</dbReference>
<dbReference type="Pfam" id="PF00856">
    <property type="entry name" value="SET"/>
    <property type="match status" value="1"/>
</dbReference>
<dbReference type="SMART" id="SM00317">
    <property type="entry name" value="SET"/>
    <property type="match status" value="1"/>
</dbReference>
<comment type="caution">
    <text evidence="3">The sequence shown here is derived from an EMBL/GenBank/DDBJ whole genome shotgun (WGS) entry which is preliminary data.</text>
</comment>
<dbReference type="PROSITE" id="PS50280">
    <property type="entry name" value="SET"/>
    <property type="match status" value="1"/>
</dbReference>
<dbReference type="InterPro" id="IPR046341">
    <property type="entry name" value="SET_dom_sf"/>
</dbReference>
<name>A0AAW0Q488_9PEZI</name>
<feature type="region of interest" description="Disordered" evidence="1">
    <location>
        <begin position="37"/>
        <end position="77"/>
    </location>
</feature>
<feature type="domain" description="SET" evidence="2">
    <location>
        <begin position="73"/>
        <end position="213"/>
    </location>
</feature>